<evidence type="ECO:0000313" key="4">
    <source>
        <dbReference type="Proteomes" id="UP000241421"/>
    </source>
</evidence>
<dbReference type="Proteomes" id="UP000241421">
    <property type="component" value="Unassembled WGS sequence"/>
</dbReference>
<keyword evidence="2" id="KW-0732">Signal</keyword>
<feature type="signal peptide" evidence="2">
    <location>
        <begin position="1"/>
        <end position="21"/>
    </location>
</feature>
<dbReference type="RefSeq" id="WP_106756602.1">
    <property type="nucleotide sequence ID" value="NZ_PXWF02000083.1"/>
</dbReference>
<accession>A0A2U2I445</accession>
<organism evidence="3 4">
    <name type="scientific">Massilia glaciei</name>
    <dbReference type="NCBI Taxonomy" id="1524097"/>
    <lineage>
        <taxon>Bacteria</taxon>
        <taxon>Pseudomonadati</taxon>
        <taxon>Pseudomonadota</taxon>
        <taxon>Betaproteobacteria</taxon>
        <taxon>Burkholderiales</taxon>
        <taxon>Oxalobacteraceae</taxon>
        <taxon>Telluria group</taxon>
        <taxon>Massilia</taxon>
    </lineage>
</organism>
<feature type="region of interest" description="Disordered" evidence="1">
    <location>
        <begin position="41"/>
        <end position="107"/>
    </location>
</feature>
<evidence type="ECO:0000256" key="2">
    <source>
        <dbReference type="SAM" id="SignalP"/>
    </source>
</evidence>
<feature type="chain" id="PRO_5015594956" evidence="2">
    <location>
        <begin position="22"/>
        <end position="156"/>
    </location>
</feature>
<gene>
    <name evidence="3" type="ORF">C7C56_006240</name>
</gene>
<evidence type="ECO:0000256" key="1">
    <source>
        <dbReference type="SAM" id="MobiDB-lite"/>
    </source>
</evidence>
<keyword evidence="4" id="KW-1185">Reference proteome</keyword>
<feature type="compositionally biased region" description="Pro residues" evidence="1">
    <location>
        <begin position="45"/>
        <end position="55"/>
    </location>
</feature>
<feature type="compositionally biased region" description="Low complexity" evidence="1">
    <location>
        <begin position="86"/>
        <end position="107"/>
    </location>
</feature>
<reference evidence="3 4" key="1">
    <citation type="submission" date="2018-04" db="EMBL/GenBank/DDBJ databases">
        <title>Massilia violaceinigra sp. nov., a novel purple-pigmented bacterium isolated from Tianshan glacier, Xinjiang, China.</title>
        <authorList>
            <person name="Wang H."/>
        </authorList>
    </citation>
    <scope>NUCLEOTIDE SEQUENCE [LARGE SCALE GENOMIC DNA]</scope>
    <source>
        <strain evidence="3 4">B448-2</strain>
    </source>
</reference>
<dbReference type="EMBL" id="PXWF02000083">
    <property type="protein sequence ID" value="PWF54538.1"/>
    <property type="molecule type" value="Genomic_DNA"/>
</dbReference>
<dbReference type="OrthoDB" id="8756280at2"/>
<protein>
    <submittedName>
        <fullName evidence="3">Uncharacterized protein</fullName>
    </submittedName>
</protein>
<comment type="caution">
    <text evidence="3">The sequence shown here is derived from an EMBL/GenBank/DDBJ whole genome shotgun (WGS) entry which is preliminary data.</text>
</comment>
<dbReference type="AlphaFoldDB" id="A0A2U2I445"/>
<evidence type="ECO:0000313" key="3">
    <source>
        <dbReference type="EMBL" id="PWF54538.1"/>
    </source>
</evidence>
<name>A0A2U2I445_9BURK</name>
<sequence>MKLRPRVLAALLLLTGLAAGAAEPDVYAPLLSPEYAVPVAKPAPKAAPEPAPPAAGPARRAQPPKKAPPQRRAVRQDIITMPPAAPIARAPSLSPAAPSAVPPVSAAPSGPVQINSCDMGGCTDTNGKRYNGGGGNAVLDPQGRLCTTTGNTVQCF</sequence>
<proteinExistence type="predicted"/>